<dbReference type="SUPFAM" id="SSF160246">
    <property type="entry name" value="EspE N-terminal domain-like"/>
    <property type="match status" value="1"/>
</dbReference>
<dbReference type="Gene3D" id="3.30.300.160">
    <property type="entry name" value="Type II secretion system, protein E, N-terminal domain"/>
    <property type="match status" value="1"/>
</dbReference>
<dbReference type="SMART" id="SM00382">
    <property type="entry name" value="AAA"/>
    <property type="match status" value="1"/>
</dbReference>
<gene>
    <name evidence="6" type="ORF">COU02_01815</name>
</gene>
<dbReference type="PANTHER" id="PTHR30258">
    <property type="entry name" value="TYPE II SECRETION SYSTEM PROTEIN GSPE-RELATED"/>
    <property type="match status" value="1"/>
</dbReference>
<dbReference type="Proteomes" id="UP000230882">
    <property type="component" value="Unassembled WGS sequence"/>
</dbReference>
<feature type="domain" description="AAA+ ATPase" evidence="5">
    <location>
        <begin position="314"/>
        <end position="456"/>
    </location>
</feature>
<evidence type="ECO:0000313" key="7">
    <source>
        <dbReference type="Proteomes" id="UP000230882"/>
    </source>
</evidence>
<dbReference type="EMBL" id="PFAU01000044">
    <property type="protein sequence ID" value="PIR90866.1"/>
    <property type="molecule type" value="Genomic_DNA"/>
</dbReference>
<dbReference type="SUPFAM" id="SSF52540">
    <property type="entry name" value="P-loop containing nucleoside triphosphate hydrolases"/>
    <property type="match status" value="1"/>
</dbReference>
<dbReference type="InterPro" id="IPR037257">
    <property type="entry name" value="T2SS_E_N_sf"/>
</dbReference>
<feature type="coiled-coil region" evidence="4">
    <location>
        <begin position="143"/>
        <end position="170"/>
    </location>
</feature>
<evidence type="ECO:0000256" key="1">
    <source>
        <dbReference type="ARBA" id="ARBA00006611"/>
    </source>
</evidence>
<accession>A0A2H0UVI6</accession>
<dbReference type="CDD" id="cd01129">
    <property type="entry name" value="PulE-GspE-like"/>
    <property type="match status" value="1"/>
</dbReference>
<sequence length="531" mass="60284">MDLIQELIKRKIIDKRAGAQLKMEAKGSNKAIEEIILKEEILSEQTLFKLKSQLLKIPLKQVVPEKISPEVLELIPKESAQYYKMVPLKKEKNSFEVGMVYPEDSQAQEALKFLTRQSKLSYNSFLITLSDFKKCLERYRVPQQEMEKALERLESEIKVEGKEEVAIEKEEFKRLVEEAPIIKMVSVILRQAVEGNASDIHIEPTQENLKVRYRLDGILHSSLFLPLKAHPAIVARIKILSSLKIDETRIPQDGRFSAKIGEKNIDFRVSTFPTILGEKVVLRILDPEKGLKSLEKLGLNKENFNKVKKSLGRPYGMILVTGPTGCGKTTTLYALLRILNTEGVNIVTLEDPVEYFIAGISQSQIKPEINYTFAKGLRQIFRQDPDIIMVGEIRDEETAELAVQAALTGHLVFSTLHTNNASDVIPRLIDMGIKPFLLSPSLAMALSQRLVRVLCPFCKRRVKASAKARKFILETIEQMPAFSRKKIKVPEPLYIFEAKGCKKCNFKGYSGRTGIFELIEMTDKLAEIIIR</sequence>
<comment type="similarity">
    <text evidence="1">Belongs to the GSP E family.</text>
</comment>
<proteinExistence type="inferred from homology"/>
<dbReference type="Pfam" id="PF05157">
    <property type="entry name" value="MshEN"/>
    <property type="match status" value="1"/>
</dbReference>
<dbReference type="Pfam" id="PF00437">
    <property type="entry name" value="T2SSE"/>
    <property type="match status" value="1"/>
</dbReference>
<organism evidence="6 7">
    <name type="scientific">bacterium (Candidatus Gribaldobacteria) CG10_big_fil_rev_8_21_14_0_10_37_46</name>
    <dbReference type="NCBI Taxonomy" id="2014276"/>
    <lineage>
        <taxon>Bacteria</taxon>
        <taxon>Candidatus Gribaldobacteria</taxon>
    </lineage>
</organism>
<dbReference type="InterPro" id="IPR001482">
    <property type="entry name" value="T2SS/T4SS_dom"/>
</dbReference>
<evidence type="ECO:0000259" key="5">
    <source>
        <dbReference type="SMART" id="SM00382"/>
    </source>
</evidence>
<evidence type="ECO:0000256" key="2">
    <source>
        <dbReference type="ARBA" id="ARBA00022741"/>
    </source>
</evidence>
<evidence type="ECO:0000256" key="4">
    <source>
        <dbReference type="SAM" id="Coils"/>
    </source>
</evidence>
<evidence type="ECO:0000313" key="6">
    <source>
        <dbReference type="EMBL" id="PIR90866.1"/>
    </source>
</evidence>
<dbReference type="FunFam" id="3.30.450.90:FF:000001">
    <property type="entry name" value="Type II secretion system ATPase GspE"/>
    <property type="match status" value="1"/>
</dbReference>
<dbReference type="PANTHER" id="PTHR30258:SF1">
    <property type="entry name" value="PROTEIN TRANSPORT PROTEIN HOFB HOMOLOG"/>
    <property type="match status" value="1"/>
</dbReference>
<evidence type="ECO:0000256" key="3">
    <source>
        <dbReference type="ARBA" id="ARBA00022840"/>
    </source>
</evidence>
<dbReference type="Gene3D" id="3.40.50.300">
    <property type="entry name" value="P-loop containing nucleotide triphosphate hydrolases"/>
    <property type="match status" value="1"/>
</dbReference>
<name>A0A2H0UVI6_9BACT</name>
<reference evidence="7" key="1">
    <citation type="submission" date="2017-09" db="EMBL/GenBank/DDBJ databases">
        <title>Depth-based differentiation of microbial function through sediment-hosted aquifers and enrichment of novel symbionts in the deep terrestrial subsurface.</title>
        <authorList>
            <person name="Probst A.J."/>
            <person name="Ladd B."/>
            <person name="Jarett J.K."/>
            <person name="Geller-Mcgrath D.E."/>
            <person name="Sieber C.M.K."/>
            <person name="Emerson J.B."/>
            <person name="Anantharaman K."/>
            <person name="Thomas B.C."/>
            <person name="Malmstrom R."/>
            <person name="Stieglmeier M."/>
            <person name="Klingl A."/>
            <person name="Woyke T."/>
            <person name="Ryan C.M."/>
            <person name="Banfield J.F."/>
        </authorList>
    </citation>
    <scope>NUCLEOTIDE SEQUENCE [LARGE SCALE GENOMIC DNA]</scope>
</reference>
<keyword evidence="2" id="KW-0547">Nucleotide-binding</keyword>
<dbReference type="GO" id="GO:0016887">
    <property type="term" value="F:ATP hydrolysis activity"/>
    <property type="evidence" value="ECO:0007669"/>
    <property type="project" value="TreeGrafter"/>
</dbReference>
<protein>
    <recommendedName>
        <fullName evidence="5">AAA+ ATPase domain-containing protein</fullName>
    </recommendedName>
</protein>
<dbReference type="GO" id="GO:0005886">
    <property type="term" value="C:plasma membrane"/>
    <property type="evidence" value="ECO:0007669"/>
    <property type="project" value="TreeGrafter"/>
</dbReference>
<comment type="caution">
    <text evidence="6">The sequence shown here is derived from an EMBL/GenBank/DDBJ whole genome shotgun (WGS) entry which is preliminary data.</text>
</comment>
<dbReference type="InterPro" id="IPR027417">
    <property type="entry name" value="P-loop_NTPase"/>
</dbReference>
<feature type="non-terminal residue" evidence="6">
    <location>
        <position position="531"/>
    </location>
</feature>
<dbReference type="AlphaFoldDB" id="A0A2H0UVI6"/>
<dbReference type="InterPro" id="IPR003593">
    <property type="entry name" value="AAA+_ATPase"/>
</dbReference>
<keyword evidence="4" id="KW-0175">Coiled coil</keyword>
<dbReference type="Gene3D" id="3.30.450.90">
    <property type="match status" value="1"/>
</dbReference>
<dbReference type="GO" id="GO:0005524">
    <property type="term" value="F:ATP binding"/>
    <property type="evidence" value="ECO:0007669"/>
    <property type="project" value="UniProtKB-KW"/>
</dbReference>
<dbReference type="InterPro" id="IPR007831">
    <property type="entry name" value="T2SS_GspE_N"/>
</dbReference>
<keyword evidence="3" id="KW-0067">ATP-binding</keyword>